<dbReference type="AlphaFoldDB" id="A0A0F9R415"/>
<protein>
    <submittedName>
        <fullName evidence="2">Uncharacterized protein</fullName>
    </submittedName>
</protein>
<name>A0A0F9R415_9ZZZZ</name>
<reference evidence="2" key="1">
    <citation type="journal article" date="2015" name="Nature">
        <title>Complex archaea that bridge the gap between prokaryotes and eukaryotes.</title>
        <authorList>
            <person name="Spang A."/>
            <person name="Saw J.H."/>
            <person name="Jorgensen S.L."/>
            <person name="Zaremba-Niedzwiedzka K."/>
            <person name="Martijn J."/>
            <person name="Lind A.E."/>
            <person name="van Eijk R."/>
            <person name="Schleper C."/>
            <person name="Guy L."/>
            <person name="Ettema T.J."/>
        </authorList>
    </citation>
    <scope>NUCLEOTIDE SEQUENCE</scope>
</reference>
<evidence type="ECO:0000313" key="2">
    <source>
        <dbReference type="EMBL" id="KKN43977.1"/>
    </source>
</evidence>
<proteinExistence type="predicted"/>
<dbReference type="EMBL" id="LAZR01001478">
    <property type="protein sequence ID" value="KKN43977.1"/>
    <property type="molecule type" value="Genomic_DNA"/>
</dbReference>
<accession>A0A0F9R415</accession>
<gene>
    <name evidence="2" type="ORF">LCGC14_0697910</name>
</gene>
<organism evidence="2">
    <name type="scientific">marine sediment metagenome</name>
    <dbReference type="NCBI Taxonomy" id="412755"/>
    <lineage>
        <taxon>unclassified sequences</taxon>
        <taxon>metagenomes</taxon>
        <taxon>ecological metagenomes</taxon>
    </lineage>
</organism>
<dbReference type="SUPFAM" id="SSF54768">
    <property type="entry name" value="dsRNA-binding domain-like"/>
    <property type="match status" value="1"/>
</dbReference>
<feature type="region of interest" description="Disordered" evidence="1">
    <location>
        <begin position="1"/>
        <end position="20"/>
    </location>
</feature>
<sequence>MYYIYQESKEKSPRRDLSNYTEGMGPKKKIAEMIAAEEMCDVIGLLYTST</sequence>
<evidence type="ECO:0000256" key="1">
    <source>
        <dbReference type="SAM" id="MobiDB-lite"/>
    </source>
</evidence>
<feature type="compositionally biased region" description="Basic and acidic residues" evidence="1">
    <location>
        <begin position="7"/>
        <end position="17"/>
    </location>
</feature>
<comment type="caution">
    <text evidence="2">The sequence shown here is derived from an EMBL/GenBank/DDBJ whole genome shotgun (WGS) entry which is preliminary data.</text>
</comment>